<gene>
    <name evidence="8" type="ORF">GCM10011588_38520</name>
</gene>
<proteinExistence type="predicted"/>
<feature type="transmembrane region" description="Helical" evidence="6">
    <location>
        <begin position="427"/>
        <end position="445"/>
    </location>
</feature>
<evidence type="ECO:0000256" key="6">
    <source>
        <dbReference type="SAM" id="Phobius"/>
    </source>
</evidence>
<evidence type="ECO:0000259" key="7">
    <source>
        <dbReference type="Pfam" id="PF13515"/>
    </source>
</evidence>
<dbReference type="EMBL" id="BMMH01000007">
    <property type="protein sequence ID" value="GGL20052.1"/>
    <property type="molecule type" value="Genomic_DNA"/>
</dbReference>
<feature type="transmembrane region" description="Helical" evidence="6">
    <location>
        <begin position="79"/>
        <end position="101"/>
    </location>
</feature>
<feature type="transmembrane region" description="Helical" evidence="6">
    <location>
        <begin position="352"/>
        <end position="370"/>
    </location>
</feature>
<name>A0A917RQV4_9NOCA</name>
<keyword evidence="9" id="KW-1185">Reference proteome</keyword>
<evidence type="ECO:0000313" key="8">
    <source>
        <dbReference type="EMBL" id="GGL20052.1"/>
    </source>
</evidence>
<protein>
    <recommendedName>
        <fullName evidence="7">Integral membrane bound transporter domain-containing protein</fullName>
    </recommendedName>
</protein>
<dbReference type="GO" id="GO:0016020">
    <property type="term" value="C:membrane"/>
    <property type="evidence" value="ECO:0007669"/>
    <property type="project" value="UniProtKB-SubCell"/>
</dbReference>
<evidence type="ECO:0000256" key="5">
    <source>
        <dbReference type="SAM" id="MobiDB-lite"/>
    </source>
</evidence>
<feature type="transmembrane region" description="Helical" evidence="6">
    <location>
        <begin position="398"/>
        <end position="415"/>
    </location>
</feature>
<dbReference type="AlphaFoldDB" id="A0A917RQV4"/>
<feature type="transmembrane region" description="Helical" evidence="6">
    <location>
        <begin position="166"/>
        <end position="185"/>
    </location>
</feature>
<feature type="region of interest" description="Disordered" evidence="5">
    <location>
        <begin position="475"/>
        <end position="558"/>
    </location>
</feature>
<reference evidence="8" key="1">
    <citation type="journal article" date="2014" name="Int. J. Syst. Evol. Microbiol.">
        <title>Complete genome sequence of Corynebacterium casei LMG S-19264T (=DSM 44701T), isolated from a smear-ripened cheese.</title>
        <authorList>
            <consortium name="US DOE Joint Genome Institute (JGI-PGF)"/>
            <person name="Walter F."/>
            <person name="Albersmeier A."/>
            <person name="Kalinowski J."/>
            <person name="Ruckert C."/>
        </authorList>
    </citation>
    <scope>NUCLEOTIDE SEQUENCE</scope>
    <source>
        <strain evidence="8">CGMCC 4.3508</strain>
    </source>
</reference>
<dbReference type="Proteomes" id="UP000638263">
    <property type="component" value="Unassembled WGS sequence"/>
</dbReference>
<dbReference type="InterPro" id="IPR049453">
    <property type="entry name" value="Memb_transporter_dom"/>
</dbReference>
<feature type="compositionally biased region" description="Basic and acidic residues" evidence="5">
    <location>
        <begin position="531"/>
        <end position="549"/>
    </location>
</feature>
<feature type="compositionally biased region" description="Basic and acidic residues" evidence="5">
    <location>
        <begin position="495"/>
        <end position="523"/>
    </location>
</feature>
<reference evidence="8" key="2">
    <citation type="submission" date="2020-09" db="EMBL/GenBank/DDBJ databases">
        <authorList>
            <person name="Sun Q."/>
            <person name="Zhou Y."/>
        </authorList>
    </citation>
    <scope>NUCLEOTIDE SEQUENCE</scope>
    <source>
        <strain evidence="8">CGMCC 4.3508</strain>
    </source>
</reference>
<organism evidence="8 9">
    <name type="scientific">Nocardia jinanensis</name>
    <dbReference type="NCBI Taxonomy" id="382504"/>
    <lineage>
        <taxon>Bacteria</taxon>
        <taxon>Bacillati</taxon>
        <taxon>Actinomycetota</taxon>
        <taxon>Actinomycetes</taxon>
        <taxon>Mycobacteriales</taxon>
        <taxon>Nocardiaceae</taxon>
        <taxon>Nocardia</taxon>
    </lineage>
</organism>
<evidence type="ECO:0000256" key="3">
    <source>
        <dbReference type="ARBA" id="ARBA00022989"/>
    </source>
</evidence>
<keyword evidence="2 6" id="KW-0812">Transmembrane</keyword>
<feature type="transmembrane region" description="Helical" evidence="6">
    <location>
        <begin position="113"/>
        <end position="135"/>
    </location>
</feature>
<keyword evidence="4 6" id="KW-0472">Membrane</keyword>
<feature type="transmembrane region" description="Helical" evidence="6">
    <location>
        <begin position="32"/>
        <end position="51"/>
    </location>
</feature>
<evidence type="ECO:0000256" key="4">
    <source>
        <dbReference type="ARBA" id="ARBA00023136"/>
    </source>
</evidence>
<accession>A0A917RQV4</accession>
<dbReference type="RefSeq" id="WP_058853675.1">
    <property type="nucleotide sequence ID" value="NZ_BMMH01000007.1"/>
</dbReference>
<evidence type="ECO:0000313" key="9">
    <source>
        <dbReference type="Proteomes" id="UP000638263"/>
    </source>
</evidence>
<keyword evidence="3 6" id="KW-1133">Transmembrane helix</keyword>
<feature type="transmembrane region" description="Helical" evidence="6">
    <location>
        <begin position="142"/>
        <end position="160"/>
    </location>
</feature>
<sequence>MVAPDGPQLPSPAPARSVLFGLPPAGRRLPGAARAALAFGAPALVAVALGYEQQGLMAATGALAVIFGEGQVYRRRLRVIGAAALALTISGFAGGLTGELIHQRIDAGGSHWWQLLLVLLMSAVAVTGTFVNSALRLGPPGGFFFVLAAGVGALIVGHGVPPGQVALWTAIGGVSALLVGMSAALTRAHTPEETAVTAAIAAVRDYAALDPVAADQVDARYATAMKVQTAWALLHDARRTVDDRLAATLADTQRAFAEALHRNGSGNDESDLLFETGRPAPTPRPSLRYRIQRSLSPDSHAVVSANRIGIAAVLAGCSTVALDLGRPDWAVLTVTVLLHQGPDRVRGTYRGVHRIGGTALGLVLFAALYALEPRGWALVLILMTLQFAIEMFVARNYGLAVVFITPLALLMGGGGKYGDVVPVLRDRLLESVIGVVIGLTALWAADRRAHRRVLLRNDQRVLEVLDHLLRRISPNRAQRDIPPHPPRAAPSHPRPAAESDRRHETGPCRGPEHDTHQGPHHDTGPGPQHDTPPDTRHDALPGDPQRDSLPDPWHAAPGIPGLRRELEFELMGSTLSAIDAAHNEPEWARAHWTRHQRIRRLGHEVLAATWQVPGNMHGDTAQLGRWSRSLAELA</sequence>
<feature type="domain" description="Integral membrane bound transporter" evidence="7">
    <location>
        <begin position="319"/>
        <end position="440"/>
    </location>
</feature>
<evidence type="ECO:0000256" key="2">
    <source>
        <dbReference type="ARBA" id="ARBA00022692"/>
    </source>
</evidence>
<comment type="caution">
    <text evidence="8">The sequence shown here is derived from an EMBL/GenBank/DDBJ whole genome shotgun (WGS) entry which is preliminary data.</text>
</comment>
<evidence type="ECO:0000256" key="1">
    <source>
        <dbReference type="ARBA" id="ARBA00004141"/>
    </source>
</evidence>
<dbReference type="Pfam" id="PF13515">
    <property type="entry name" value="FUSC_2"/>
    <property type="match status" value="1"/>
</dbReference>
<comment type="subcellular location">
    <subcellularLocation>
        <location evidence="1">Membrane</location>
        <topology evidence="1">Multi-pass membrane protein</topology>
    </subcellularLocation>
</comment>